<dbReference type="InterPro" id="IPR036894">
    <property type="entry name" value="YbaB-like_sf"/>
</dbReference>
<proteinExistence type="inferred from homology"/>
<protein>
    <recommendedName>
        <fullName evidence="1">Nucleoid-associated protein X907_0722</fullName>
    </recommendedName>
</protein>
<dbReference type="Gene3D" id="3.30.1310.10">
    <property type="entry name" value="Nucleoid-associated protein YbaB-like domain"/>
    <property type="match status" value="1"/>
</dbReference>
<dbReference type="OrthoDB" id="9803080at2"/>
<sequence>MKDLAGLMKQAQEMQKKMGEAQARLDAVEVTGEAGAGLVKITTTAKGEPRKVSIDPSLIDPSEPEILEDLFLAALADAKRKADEAQANVLRDAASGLGLPPGFDMPFGVKS</sequence>
<keyword evidence="1" id="KW-0963">Cytoplasm</keyword>
<evidence type="ECO:0000313" key="2">
    <source>
        <dbReference type="EMBL" id="AZU03266.1"/>
    </source>
</evidence>
<dbReference type="SUPFAM" id="SSF82607">
    <property type="entry name" value="YbaB-like"/>
    <property type="match status" value="1"/>
</dbReference>
<keyword evidence="3" id="KW-1185">Reference proteome</keyword>
<comment type="function">
    <text evidence="1">Binds to DNA and alters its conformation. May be involved in regulation of gene expression, nucleoid organization and DNA protection.</text>
</comment>
<dbReference type="AlphaFoldDB" id="A0A3T0E7S9"/>
<accession>A0A3T0E7S9</accession>
<organism evidence="2 3">
    <name type="scientific">Glycocaulis alkaliphilus</name>
    <dbReference type="NCBI Taxonomy" id="1434191"/>
    <lineage>
        <taxon>Bacteria</taxon>
        <taxon>Pseudomonadati</taxon>
        <taxon>Pseudomonadota</taxon>
        <taxon>Alphaproteobacteria</taxon>
        <taxon>Maricaulales</taxon>
        <taxon>Maricaulaceae</taxon>
        <taxon>Glycocaulis</taxon>
    </lineage>
</organism>
<dbReference type="Proteomes" id="UP000286954">
    <property type="component" value="Chromosome"/>
</dbReference>
<dbReference type="PANTHER" id="PTHR33449:SF1">
    <property type="entry name" value="NUCLEOID-ASSOCIATED PROTEIN YBAB"/>
    <property type="match status" value="1"/>
</dbReference>
<evidence type="ECO:0000313" key="3">
    <source>
        <dbReference type="Proteomes" id="UP000286954"/>
    </source>
</evidence>
<dbReference type="GO" id="GO:0003677">
    <property type="term" value="F:DNA binding"/>
    <property type="evidence" value="ECO:0007669"/>
    <property type="project" value="UniProtKB-UniRule"/>
</dbReference>
<comment type="subcellular location">
    <subcellularLocation>
        <location evidence="1">Cytoplasm</location>
        <location evidence="1">Nucleoid</location>
    </subcellularLocation>
</comment>
<reference evidence="2 3" key="1">
    <citation type="submission" date="2016-12" db="EMBL/GenBank/DDBJ databases">
        <title>The genome of dimorphic prosthecate Glycocaulis alkaliphilus 6b-8t, isolated from crude oil dictates its adaptability in petroleum environments.</title>
        <authorList>
            <person name="Wu X.-L."/>
            <person name="Geng S."/>
        </authorList>
    </citation>
    <scope>NUCLEOTIDE SEQUENCE [LARGE SCALE GENOMIC DNA]</scope>
    <source>
        <strain evidence="2 3">6B-8</strain>
    </source>
</reference>
<dbReference type="PANTHER" id="PTHR33449">
    <property type="entry name" value="NUCLEOID-ASSOCIATED PROTEIN YBAB"/>
    <property type="match status" value="1"/>
</dbReference>
<evidence type="ECO:0000256" key="1">
    <source>
        <dbReference type="HAMAP-Rule" id="MF_00274"/>
    </source>
</evidence>
<dbReference type="RefSeq" id="WP_127565672.1">
    <property type="nucleotide sequence ID" value="NZ_BMFB01000002.1"/>
</dbReference>
<dbReference type="NCBIfam" id="TIGR00103">
    <property type="entry name" value="DNA_YbaB_EbfC"/>
    <property type="match status" value="1"/>
</dbReference>
<dbReference type="InterPro" id="IPR004401">
    <property type="entry name" value="YbaB/EbfC"/>
</dbReference>
<keyword evidence="1" id="KW-0238">DNA-binding</keyword>
<dbReference type="PIRSF" id="PIRSF004555">
    <property type="entry name" value="UCP004555"/>
    <property type="match status" value="1"/>
</dbReference>
<name>A0A3T0E7S9_9PROT</name>
<dbReference type="GO" id="GO:0043590">
    <property type="term" value="C:bacterial nucleoid"/>
    <property type="evidence" value="ECO:0007669"/>
    <property type="project" value="UniProtKB-UniRule"/>
</dbReference>
<dbReference type="EMBL" id="CP018911">
    <property type="protein sequence ID" value="AZU03266.1"/>
    <property type="molecule type" value="Genomic_DNA"/>
</dbReference>
<dbReference type="HAMAP" id="MF_00274">
    <property type="entry name" value="DNA_YbaB_EbfC"/>
    <property type="match status" value="1"/>
</dbReference>
<gene>
    <name evidence="2" type="ORF">X907_0722</name>
</gene>
<comment type="subunit">
    <text evidence="1">Homodimer.</text>
</comment>
<dbReference type="KEGG" id="gak:X907_0722"/>
<dbReference type="Pfam" id="PF02575">
    <property type="entry name" value="YbaB_DNA_bd"/>
    <property type="match status" value="1"/>
</dbReference>
<comment type="similarity">
    <text evidence="1">Belongs to the YbaB/EbfC family.</text>
</comment>
<dbReference type="GO" id="GO:0005829">
    <property type="term" value="C:cytosol"/>
    <property type="evidence" value="ECO:0007669"/>
    <property type="project" value="TreeGrafter"/>
</dbReference>